<proteinExistence type="predicted"/>
<organism evidence="2">
    <name type="scientific">Brassica napus</name>
    <name type="common">Rape</name>
    <dbReference type="NCBI Taxonomy" id="3708"/>
    <lineage>
        <taxon>Eukaryota</taxon>
        <taxon>Viridiplantae</taxon>
        <taxon>Streptophyta</taxon>
        <taxon>Embryophyta</taxon>
        <taxon>Tracheophyta</taxon>
        <taxon>Spermatophyta</taxon>
        <taxon>Magnoliopsida</taxon>
        <taxon>eudicotyledons</taxon>
        <taxon>Gunneridae</taxon>
        <taxon>Pentapetalae</taxon>
        <taxon>rosids</taxon>
        <taxon>malvids</taxon>
        <taxon>Brassicales</taxon>
        <taxon>Brassicaceae</taxon>
        <taxon>Brassiceae</taxon>
        <taxon>Brassica</taxon>
    </lineage>
</organism>
<keyword evidence="1" id="KW-0472">Membrane</keyword>
<evidence type="ECO:0000313" key="2">
    <source>
        <dbReference type="EMBL" id="CAF2232647.1"/>
    </source>
</evidence>
<evidence type="ECO:0000256" key="1">
    <source>
        <dbReference type="SAM" id="Phobius"/>
    </source>
</evidence>
<dbReference type="EMBL" id="HG994362">
    <property type="protein sequence ID" value="CAF2232647.1"/>
    <property type="molecule type" value="Genomic_DNA"/>
</dbReference>
<dbReference type="Proteomes" id="UP001295469">
    <property type="component" value="Chromosome A08"/>
</dbReference>
<dbReference type="AlphaFoldDB" id="A0A816ZUB4"/>
<gene>
    <name evidence="2" type="ORF">DARMORV10_A08P12580.1</name>
</gene>
<feature type="transmembrane region" description="Helical" evidence="1">
    <location>
        <begin position="6"/>
        <end position="23"/>
    </location>
</feature>
<keyword evidence="1" id="KW-1133">Transmembrane helix</keyword>
<sequence length="44" mass="5318">QLEVSEITGYQSIFLIWLIVYSFKVRKRLVVLESLDDLYQAMYF</sequence>
<protein>
    <submittedName>
        <fullName evidence="2">(rape) hypothetical protein</fullName>
    </submittedName>
</protein>
<feature type="non-terminal residue" evidence="2">
    <location>
        <position position="1"/>
    </location>
</feature>
<keyword evidence="1" id="KW-0812">Transmembrane</keyword>
<accession>A0A816ZUB4</accession>
<name>A0A816ZUB4_BRANA</name>
<reference evidence="2" key="1">
    <citation type="submission" date="2021-01" db="EMBL/GenBank/DDBJ databases">
        <authorList>
            <consortium name="Genoscope - CEA"/>
            <person name="William W."/>
        </authorList>
    </citation>
    <scope>NUCLEOTIDE SEQUENCE</scope>
</reference>